<evidence type="ECO:0000259" key="8">
    <source>
        <dbReference type="Pfam" id="PF00857"/>
    </source>
</evidence>
<dbReference type="EMBL" id="SLUN01000018">
    <property type="protein sequence ID" value="TCL64776.1"/>
    <property type="molecule type" value="Genomic_DNA"/>
</dbReference>
<comment type="pathway">
    <text evidence="5">Cofactor biosynthesis; nicotinate biosynthesis; nicotinate from nicotinamide: step 1/1.</text>
</comment>
<dbReference type="InterPro" id="IPR000868">
    <property type="entry name" value="Isochorismatase-like_dom"/>
</dbReference>
<dbReference type="SUPFAM" id="SSF52499">
    <property type="entry name" value="Isochorismatase-like hydrolases"/>
    <property type="match status" value="1"/>
</dbReference>
<keyword evidence="3" id="KW-0479">Metal-binding</keyword>
<comment type="similarity">
    <text evidence="1">Belongs to the isochorismatase family.</text>
</comment>
<feature type="domain" description="Isochorismatase-like" evidence="8">
    <location>
        <begin position="3"/>
        <end position="185"/>
    </location>
</feature>
<dbReference type="PANTHER" id="PTHR11080">
    <property type="entry name" value="PYRAZINAMIDASE/NICOTINAMIDASE"/>
    <property type="match status" value="1"/>
</dbReference>
<evidence type="ECO:0000313" key="10">
    <source>
        <dbReference type="Proteomes" id="UP000295008"/>
    </source>
</evidence>
<name>A0A4R1RFS6_HYDET</name>
<accession>A0A4R1RFS6</accession>
<keyword evidence="4" id="KW-0378">Hydrolase</keyword>
<dbReference type="InterPro" id="IPR052347">
    <property type="entry name" value="Isochorismatase_Nicotinamidase"/>
</dbReference>
<organism evidence="9 10">
    <name type="scientific">Hydrogenispora ethanolica</name>
    <dbReference type="NCBI Taxonomy" id="1082276"/>
    <lineage>
        <taxon>Bacteria</taxon>
        <taxon>Bacillati</taxon>
        <taxon>Bacillota</taxon>
        <taxon>Hydrogenispora</taxon>
    </lineage>
</organism>
<dbReference type="GO" id="GO:0019363">
    <property type="term" value="P:pyridine nucleotide biosynthetic process"/>
    <property type="evidence" value="ECO:0007669"/>
    <property type="project" value="UniProtKB-KW"/>
</dbReference>
<evidence type="ECO:0000313" key="9">
    <source>
        <dbReference type="EMBL" id="TCL64776.1"/>
    </source>
</evidence>
<protein>
    <recommendedName>
        <fullName evidence="6">nicotinamidase</fullName>
        <ecNumber evidence="6">3.5.1.19</ecNumber>
    </recommendedName>
    <alternativeName>
        <fullName evidence="7">Nicotinamide deamidase</fullName>
    </alternativeName>
</protein>
<dbReference type="GO" id="GO:0046872">
    <property type="term" value="F:metal ion binding"/>
    <property type="evidence" value="ECO:0007669"/>
    <property type="project" value="UniProtKB-KW"/>
</dbReference>
<comment type="caution">
    <text evidence="9">The sequence shown here is derived from an EMBL/GenBank/DDBJ whole genome shotgun (WGS) entry which is preliminary data.</text>
</comment>
<evidence type="ECO:0000256" key="7">
    <source>
        <dbReference type="ARBA" id="ARBA00043224"/>
    </source>
</evidence>
<dbReference type="RefSeq" id="WP_132015102.1">
    <property type="nucleotide sequence ID" value="NZ_SLUN01000018.1"/>
</dbReference>
<keyword evidence="2" id="KW-0662">Pyridine nucleotide biosynthesis</keyword>
<dbReference type="PANTHER" id="PTHR11080:SF2">
    <property type="entry name" value="LD05707P"/>
    <property type="match status" value="1"/>
</dbReference>
<dbReference type="Gene3D" id="3.40.50.850">
    <property type="entry name" value="Isochorismatase-like"/>
    <property type="match status" value="1"/>
</dbReference>
<evidence type="ECO:0000256" key="3">
    <source>
        <dbReference type="ARBA" id="ARBA00022723"/>
    </source>
</evidence>
<dbReference type="Proteomes" id="UP000295008">
    <property type="component" value="Unassembled WGS sequence"/>
</dbReference>
<gene>
    <name evidence="9" type="ORF">EDC14_101875</name>
</gene>
<evidence type="ECO:0000256" key="4">
    <source>
        <dbReference type="ARBA" id="ARBA00022801"/>
    </source>
</evidence>
<dbReference type="Pfam" id="PF00857">
    <property type="entry name" value="Isochorismatase"/>
    <property type="match status" value="1"/>
</dbReference>
<dbReference type="OrthoDB" id="9796485at2"/>
<dbReference type="InterPro" id="IPR036380">
    <property type="entry name" value="Isochorismatase-like_sf"/>
</dbReference>
<evidence type="ECO:0000256" key="6">
    <source>
        <dbReference type="ARBA" id="ARBA00039017"/>
    </source>
</evidence>
<evidence type="ECO:0000256" key="1">
    <source>
        <dbReference type="ARBA" id="ARBA00006336"/>
    </source>
</evidence>
<dbReference type="EC" id="3.5.1.19" evidence="6"/>
<dbReference type="GO" id="GO:0008936">
    <property type="term" value="F:nicotinamidase activity"/>
    <property type="evidence" value="ECO:0007669"/>
    <property type="project" value="UniProtKB-EC"/>
</dbReference>
<sequence length="187" mass="19961">MKSALFVVDVQNDFCPGGSLAVAGGDQVVPVINRLLPRFDTVVYTRDWHPANHISFAAQPQFIDQSWPVHCVAGTPGAAFHPGLQVREDAIIVNKATAVAQEAYSAFQGTDLAERLRSLGVDTLYLTGLATDYCVKATARDGLREGFRVLVIRDAVRGVDVPPGSADQALAEMARAGAEIITAAEVK</sequence>
<dbReference type="CDD" id="cd01011">
    <property type="entry name" value="nicotinamidase"/>
    <property type="match status" value="1"/>
</dbReference>
<evidence type="ECO:0000256" key="2">
    <source>
        <dbReference type="ARBA" id="ARBA00022642"/>
    </source>
</evidence>
<dbReference type="AlphaFoldDB" id="A0A4R1RFS6"/>
<proteinExistence type="inferred from homology"/>
<evidence type="ECO:0000256" key="5">
    <source>
        <dbReference type="ARBA" id="ARBA00037900"/>
    </source>
</evidence>
<reference evidence="9 10" key="1">
    <citation type="submission" date="2019-03" db="EMBL/GenBank/DDBJ databases">
        <title>Genomic Encyclopedia of Type Strains, Phase IV (KMG-IV): sequencing the most valuable type-strain genomes for metagenomic binning, comparative biology and taxonomic classification.</title>
        <authorList>
            <person name="Goeker M."/>
        </authorList>
    </citation>
    <scope>NUCLEOTIDE SEQUENCE [LARGE SCALE GENOMIC DNA]</scope>
    <source>
        <strain evidence="9 10">LX-B</strain>
    </source>
</reference>
<keyword evidence="10" id="KW-1185">Reference proteome</keyword>